<feature type="signal peptide" evidence="1">
    <location>
        <begin position="1"/>
        <end position="21"/>
    </location>
</feature>
<keyword evidence="1" id="KW-0732">Signal</keyword>
<dbReference type="AlphaFoldDB" id="A0A1I4SV02"/>
<proteinExistence type="predicted"/>
<reference evidence="4" key="1">
    <citation type="submission" date="2016-10" db="EMBL/GenBank/DDBJ databases">
        <authorList>
            <person name="Varghese N."/>
            <person name="Submissions S."/>
        </authorList>
    </citation>
    <scope>NUCLEOTIDE SEQUENCE [LARGE SCALE GENOMIC DNA]</scope>
    <source>
        <strain evidence="4">BL36</strain>
    </source>
</reference>
<keyword evidence="4" id="KW-1185">Reference proteome</keyword>
<dbReference type="InterPro" id="IPR050464">
    <property type="entry name" value="Zeta_carotene_desat/Oxidored"/>
</dbReference>
<dbReference type="RefSeq" id="WP_092045887.1">
    <property type="nucleotide sequence ID" value="NZ_FOTK01000046.1"/>
</dbReference>
<dbReference type="OrthoDB" id="7849608at2"/>
<dbReference type="Gene3D" id="3.50.50.60">
    <property type="entry name" value="FAD/NAD(P)-binding domain"/>
    <property type="match status" value="1"/>
</dbReference>
<evidence type="ECO:0000313" key="3">
    <source>
        <dbReference type="EMBL" id="SFM68284.1"/>
    </source>
</evidence>
<dbReference type="PANTHER" id="PTHR42923:SF47">
    <property type="entry name" value="BLR3003 PROTEIN"/>
    <property type="match status" value="1"/>
</dbReference>
<dbReference type="Proteomes" id="UP000199048">
    <property type="component" value="Unassembled WGS sequence"/>
</dbReference>
<accession>A0A1I4SV02</accession>
<evidence type="ECO:0000313" key="4">
    <source>
        <dbReference type="Proteomes" id="UP000199048"/>
    </source>
</evidence>
<sequence>MGRIHVVGAGLAGLSAAVALAETGAQVVLHEAAKQAGGRCRSYYDPSLGLTIDNGNHLLLSGNADALGFLKTVGAPADALTGPDEAAFDFADLKTGDRWRLRPNAGRLPWWVMSPSRRVPGTRARDYLAPLGILRAASGKPEGAGGTIGESMACEGDLYAKLWHPVLLAALNTEPRDSDVGLAAKILRETLGAGGKACRPLVAVEGLSYAFVDPALRYLTARGCEIRLGRRLRGLEAVDGRVGQLLFSDGPEAIGPEDGIVLALPPWVAREVLPGLLAPVEFRSIVNAHFALAPKPGSPLILGVVNSLTEWLFAYPDRYSVTISGADRLLDVPREDLARQIWGEIAALCNLAPELPSWQIVKEKRATFAATPAEAARRSGAESAYTNLVLAGDWTATGLPSTIEGAIRSGKTAARALRHGSSVRAGLRAPGSGALGAA</sequence>
<dbReference type="InterPro" id="IPR017830">
    <property type="entry name" value="SQase_HpnE"/>
</dbReference>
<dbReference type="Pfam" id="PF01593">
    <property type="entry name" value="Amino_oxidase"/>
    <property type="match status" value="1"/>
</dbReference>
<protein>
    <submittedName>
        <fullName evidence="3">Squalene-associated FAD-dependent desaturase</fullName>
    </submittedName>
</protein>
<feature type="chain" id="PRO_5011464747" evidence="1">
    <location>
        <begin position="22"/>
        <end position="438"/>
    </location>
</feature>
<dbReference type="EMBL" id="FOTK01000046">
    <property type="protein sequence ID" value="SFM68284.1"/>
    <property type="molecule type" value="Genomic_DNA"/>
</dbReference>
<dbReference type="PANTHER" id="PTHR42923">
    <property type="entry name" value="PROTOPORPHYRINOGEN OXIDASE"/>
    <property type="match status" value="1"/>
</dbReference>
<dbReference type="GO" id="GO:0016491">
    <property type="term" value="F:oxidoreductase activity"/>
    <property type="evidence" value="ECO:0007669"/>
    <property type="project" value="InterPro"/>
</dbReference>
<feature type="domain" description="Amine oxidase" evidence="2">
    <location>
        <begin position="11"/>
        <end position="417"/>
    </location>
</feature>
<dbReference type="STRING" id="582667.SAMN05192568_10466"/>
<dbReference type="NCBIfam" id="TIGR03467">
    <property type="entry name" value="HpnE"/>
    <property type="match status" value="1"/>
</dbReference>
<name>A0A1I4SV02_9HYPH</name>
<gene>
    <name evidence="3" type="ORF">SAMN05192568_10466</name>
</gene>
<dbReference type="SUPFAM" id="SSF51905">
    <property type="entry name" value="FAD/NAD(P)-binding domain"/>
    <property type="match status" value="1"/>
</dbReference>
<evidence type="ECO:0000256" key="1">
    <source>
        <dbReference type="SAM" id="SignalP"/>
    </source>
</evidence>
<organism evidence="3 4">
    <name type="scientific">Methylobacterium pseudosasicola</name>
    <dbReference type="NCBI Taxonomy" id="582667"/>
    <lineage>
        <taxon>Bacteria</taxon>
        <taxon>Pseudomonadati</taxon>
        <taxon>Pseudomonadota</taxon>
        <taxon>Alphaproteobacteria</taxon>
        <taxon>Hyphomicrobiales</taxon>
        <taxon>Methylobacteriaceae</taxon>
        <taxon>Methylobacterium</taxon>
    </lineage>
</organism>
<dbReference type="InterPro" id="IPR036188">
    <property type="entry name" value="FAD/NAD-bd_sf"/>
</dbReference>
<dbReference type="InterPro" id="IPR002937">
    <property type="entry name" value="Amino_oxidase"/>
</dbReference>
<evidence type="ECO:0000259" key="2">
    <source>
        <dbReference type="Pfam" id="PF01593"/>
    </source>
</evidence>